<dbReference type="AlphaFoldDB" id="A0A225UL77"/>
<proteinExistence type="predicted"/>
<comment type="subcellular location">
    <subcellularLocation>
        <location evidence="1">Nucleus</location>
    </subcellularLocation>
</comment>
<dbReference type="OrthoDB" id="127700at2759"/>
<evidence type="ECO:0000313" key="6">
    <source>
        <dbReference type="EMBL" id="OWY93708.1"/>
    </source>
</evidence>
<dbReference type="Proteomes" id="UP000198211">
    <property type="component" value="Unassembled WGS sequence"/>
</dbReference>
<reference evidence="7" key="1">
    <citation type="submission" date="2017-03" db="EMBL/GenBank/DDBJ databases">
        <title>Phytopthora megakarya and P. palmivora, two closely related causual agents of cacao black pod achieved similar genome size and gene model numbers by different mechanisms.</title>
        <authorList>
            <person name="Ali S."/>
            <person name="Shao J."/>
            <person name="Larry D.J."/>
            <person name="Kronmiller B."/>
            <person name="Shen D."/>
            <person name="Strem M.D."/>
            <person name="Melnick R.L."/>
            <person name="Guiltinan M.J."/>
            <person name="Tyler B.M."/>
            <person name="Meinhardt L.W."/>
            <person name="Bailey B.A."/>
        </authorList>
    </citation>
    <scope>NUCLEOTIDE SEQUENCE [LARGE SCALE GENOMIC DNA]</scope>
    <source>
        <strain evidence="7">zdho120</strain>
    </source>
</reference>
<protein>
    <recommendedName>
        <fullName evidence="8">DUF659 domain-containing protein</fullName>
    </recommendedName>
</protein>
<keyword evidence="2" id="KW-0479">Metal-binding</keyword>
<evidence type="ECO:0000256" key="3">
    <source>
        <dbReference type="ARBA" id="ARBA00022771"/>
    </source>
</evidence>
<evidence type="ECO:0000256" key="2">
    <source>
        <dbReference type="ARBA" id="ARBA00022723"/>
    </source>
</evidence>
<keyword evidence="5" id="KW-0539">Nucleus</keyword>
<evidence type="ECO:0000256" key="4">
    <source>
        <dbReference type="ARBA" id="ARBA00022833"/>
    </source>
</evidence>
<evidence type="ECO:0000313" key="7">
    <source>
        <dbReference type="Proteomes" id="UP000198211"/>
    </source>
</evidence>
<evidence type="ECO:0008006" key="8">
    <source>
        <dbReference type="Google" id="ProtNLM"/>
    </source>
</evidence>
<dbReference type="GO" id="GO:0005634">
    <property type="term" value="C:nucleus"/>
    <property type="evidence" value="ECO:0007669"/>
    <property type="project" value="UniProtKB-SubCell"/>
</dbReference>
<dbReference type="PANTHER" id="PTHR46481">
    <property type="entry name" value="ZINC FINGER BED DOMAIN-CONTAINING PROTEIN 4"/>
    <property type="match status" value="1"/>
</dbReference>
<accession>A0A225UL77</accession>
<evidence type="ECO:0000256" key="5">
    <source>
        <dbReference type="ARBA" id="ARBA00023242"/>
    </source>
</evidence>
<keyword evidence="4" id="KW-0862">Zinc</keyword>
<organism evidence="6 7">
    <name type="scientific">Phytophthora megakarya</name>
    <dbReference type="NCBI Taxonomy" id="4795"/>
    <lineage>
        <taxon>Eukaryota</taxon>
        <taxon>Sar</taxon>
        <taxon>Stramenopiles</taxon>
        <taxon>Oomycota</taxon>
        <taxon>Peronosporomycetes</taxon>
        <taxon>Peronosporales</taxon>
        <taxon>Peronosporaceae</taxon>
        <taxon>Phytophthora</taxon>
    </lineage>
</organism>
<keyword evidence="3" id="KW-0863">Zinc-finger</keyword>
<dbReference type="InterPro" id="IPR012337">
    <property type="entry name" value="RNaseH-like_sf"/>
</dbReference>
<keyword evidence="7" id="KW-1185">Reference proteome</keyword>
<dbReference type="PANTHER" id="PTHR46481:SF10">
    <property type="entry name" value="ZINC FINGER BED DOMAIN-CONTAINING PROTEIN 39"/>
    <property type="match status" value="1"/>
</dbReference>
<dbReference type="GO" id="GO:0008270">
    <property type="term" value="F:zinc ion binding"/>
    <property type="evidence" value="ECO:0007669"/>
    <property type="project" value="UniProtKB-KW"/>
</dbReference>
<comment type="caution">
    <text evidence="6">The sequence shown here is derived from an EMBL/GenBank/DDBJ whole genome shotgun (WGS) entry which is preliminary data.</text>
</comment>
<evidence type="ECO:0000256" key="1">
    <source>
        <dbReference type="ARBA" id="ARBA00004123"/>
    </source>
</evidence>
<gene>
    <name evidence="6" type="ORF">PHMEG_00036799</name>
</gene>
<dbReference type="SUPFAM" id="SSF53098">
    <property type="entry name" value="Ribonuclease H-like"/>
    <property type="match status" value="1"/>
</dbReference>
<dbReference type="InterPro" id="IPR052035">
    <property type="entry name" value="ZnF_BED_domain_contain"/>
</dbReference>
<name>A0A225UL77_9STRA</name>
<dbReference type="EMBL" id="NBNE01015598">
    <property type="protein sequence ID" value="OWY93708.1"/>
    <property type="molecule type" value="Genomic_DNA"/>
</dbReference>
<sequence>MVQFKTGKLHQLHTRGAENATIALDMQSDWRGHKKRSLHGQHDRGDNASAMKSAWSILQNMCPGLMATGCTAHTLGLVMKDVLCDPDLAQVLAHFQEVANFIRNHTPTNARFGEAIRSPDNIDNHRRLKIPVATRWYSHYECVKLVVESERIIRELALDDALLAKYNTAKVTSFKRIVISEIFWLKGDVALKSLSPIHQVLAHLEKDSLCLSVVYQPFVALQQNSSTFCQRIQARWEFIDSSPMRIAYLLDHRRDTKLFTTNQQNVTVRDLEMGNQAQLLRRFADNVVGMDWRQGLSHSFDNCLTNFHHSCVFSCGRTIVECIQVRTLVAAQPIDQQTLDQAGVCLFKPRFEEYGLEARISFDNCSTN</sequence>